<sequence>MDRFLVLLRIVQHVFFDLLSPETMARLKRVSRGVRGQVTFYEDVYFAVDKLYGHFFKTAESIEEFRRLQLLTGALVSGSAVVSFLSHARFSPSDLDVFVRQRWALDVGLFLLKLGYTFVPLATVLVGKKRRSEAQPANFMEALTDEFMKARPNTGSVADRYEMTGIAGVFNFCKSGGPKVQVVAVHQEPIAVILGFYSTLVLNIATATEVVSLYPWTSFVENRALYLKRATLAVEAARSKYESRGWTSLTMLTPDQYLSPNSELSTKIRWFGDGHSWIVRFSPMVDLPNASRIYDFLAVTSWHLSCWDPGYITMAVNRLDRDYFARPYFVHSSAEFAVREHPCFESPKSRILFLEDFGSDKEYLTRPDGADLEEQPSAANMHLPVSGQSAFDIEGCSRDTVASVNSEVAVVDQSSVFPVGSPASAVSDVKSEEYSCSRASEVSWDGQDVWRYTRGFGGCSHMVATPPYTPDAIVVDYLKGLYPLLELAHRRGIVLEKLRAAFAASKECCPVGETAVLCPTAFPVSAILRCLTEVASSGCWDEDEVDFEVTFRYEVPHRTVRTICVFRVPVEHLDTARRDTIDWRCWAPEWRESKLEVYVDAVTP</sequence>
<organism evidence="1 2">
    <name type="scientific">Paramarasmius palmivorus</name>
    <dbReference type="NCBI Taxonomy" id="297713"/>
    <lineage>
        <taxon>Eukaryota</taxon>
        <taxon>Fungi</taxon>
        <taxon>Dikarya</taxon>
        <taxon>Basidiomycota</taxon>
        <taxon>Agaricomycotina</taxon>
        <taxon>Agaricomycetes</taxon>
        <taxon>Agaricomycetidae</taxon>
        <taxon>Agaricales</taxon>
        <taxon>Marasmiineae</taxon>
        <taxon>Marasmiaceae</taxon>
        <taxon>Paramarasmius</taxon>
    </lineage>
</organism>
<evidence type="ECO:0008006" key="3">
    <source>
        <dbReference type="Google" id="ProtNLM"/>
    </source>
</evidence>
<dbReference type="AlphaFoldDB" id="A0AAW0DAJ7"/>
<dbReference type="EMBL" id="JAYKXP010000016">
    <property type="protein sequence ID" value="KAK7049486.1"/>
    <property type="molecule type" value="Genomic_DNA"/>
</dbReference>
<gene>
    <name evidence="1" type="ORF">VNI00_005517</name>
</gene>
<reference evidence="1 2" key="1">
    <citation type="submission" date="2024-01" db="EMBL/GenBank/DDBJ databases">
        <title>A draft genome for a cacao thread blight-causing isolate of Paramarasmius palmivorus.</title>
        <authorList>
            <person name="Baruah I.K."/>
            <person name="Bukari Y."/>
            <person name="Amoako-Attah I."/>
            <person name="Meinhardt L.W."/>
            <person name="Bailey B.A."/>
            <person name="Cohen S.P."/>
        </authorList>
    </citation>
    <scope>NUCLEOTIDE SEQUENCE [LARGE SCALE GENOMIC DNA]</scope>
    <source>
        <strain evidence="1 2">GH-12</strain>
    </source>
</reference>
<comment type="caution">
    <text evidence="1">The sequence shown here is derived from an EMBL/GenBank/DDBJ whole genome shotgun (WGS) entry which is preliminary data.</text>
</comment>
<proteinExistence type="predicted"/>
<keyword evidence="2" id="KW-1185">Reference proteome</keyword>
<name>A0AAW0DAJ7_9AGAR</name>
<dbReference type="Proteomes" id="UP001383192">
    <property type="component" value="Unassembled WGS sequence"/>
</dbReference>
<evidence type="ECO:0000313" key="2">
    <source>
        <dbReference type="Proteomes" id="UP001383192"/>
    </source>
</evidence>
<protein>
    <recommendedName>
        <fullName evidence="3">F-box domain-containing protein</fullName>
    </recommendedName>
</protein>
<accession>A0AAW0DAJ7</accession>
<evidence type="ECO:0000313" key="1">
    <source>
        <dbReference type="EMBL" id="KAK7049486.1"/>
    </source>
</evidence>